<proteinExistence type="inferred from homology"/>
<accession>A0A9R1T0P1</accession>
<feature type="compositionally biased region" description="Basic and acidic residues" evidence="3">
    <location>
        <begin position="266"/>
        <end position="287"/>
    </location>
</feature>
<dbReference type="AlphaFoldDB" id="A0A9R1T0P1"/>
<dbReference type="InterPro" id="IPR051112">
    <property type="entry name" value="CWC26_splicing_factor"/>
</dbReference>
<sequence length="721" mass="82583">MTKVVDQKAYLKKYLRSSNDEKKKKKKKIKAVSTNVKIIDDDIDLNHLRPVDEGEFEILNATEDAPQIVGIVDERGPVDFADKRRWKIIADDGDGNVAVSCSQSRSRDVDNESISNDDFPKSIQKSSKIDSRESRNGNSNQTPPRKSREHSDDDFSPPRKAHSKKKSRKRKKSSSSESSSSSSSSSSDSPGSEFNRKRKSKSKRCTKNRGKKSADEDSDLSLPRTQKQRDSNDLSPPRSRKQKDSGAVGPKKYRDQSDSDMSPPRRPQESSRDSRRKTSDFDLDPPRRPQSHSSKRNSDFDRSPSRSRRRDSNEDLSPPRKPSRIPREFKSHKNEDSAMSSPRKSRREESKSDRRNRRSDSDLSPPRKSHNPDGKLSRRRGGSDSDLSPPRKSHNTDGKLSRRRGGSDSDLSPPRKSHNPDGKLSRRRGGSDSDLSPPRKSHNPDGKLSRRRGGSDSDLSPPRHRRRDEKNHRSNFQREKPEFSRQHQEQSSRRRNCRWQDDENRRKSPSPITDKRLTKTLDGKTAGLRDAKALKEETIALKRRERALFNEMSSEVSGEGQAPVLRDRKTGRRRDLAAEAADKREKEKEQAEIDEKYAKWGRGLKQVSDQTQKLQDDLYEMSKPLARYADDADLDSQQRAMEHAEDPMLAYIKDKQIKEGKREPDAPTYEGSFMPNRFGIKPGHRWDGVDRSNGYEKKWFDARNARTAVQEEAYKWSTADM</sequence>
<dbReference type="GO" id="GO:0000398">
    <property type="term" value="P:mRNA splicing, via spliceosome"/>
    <property type="evidence" value="ECO:0007669"/>
    <property type="project" value="TreeGrafter"/>
</dbReference>
<organism evidence="4 5">
    <name type="scientific">Fopius arisanus</name>
    <dbReference type="NCBI Taxonomy" id="64838"/>
    <lineage>
        <taxon>Eukaryota</taxon>
        <taxon>Metazoa</taxon>
        <taxon>Ecdysozoa</taxon>
        <taxon>Arthropoda</taxon>
        <taxon>Hexapoda</taxon>
        <taxon>Insecta</taxon>
        <taxon>Pterygota</taxon>
        <taxon>Neoptera</taxon>
        <taxon>Endopterygota</taxon>
        <taxon>Hymenoptera</taxon>
        <taxon>Apocrita</taxon>
        <taxon>Ichneumonoidea</taxon>
        <taxon>Braconidae</taxon>
        <taxon>Opiinae</taxon>
        <taxon>Fopius</taxon>
    </lineage>
</organism>
<dbReference type="GO" id="GO:0070274">
    <property type="term" value="C:RES complex"/>
    <property type="evidence" value="ECO:0007669"/>
    <property type="project" value="TreeGrafter"/>
</dbReference>
<feature type="compositionally biased region" description="Basic and acidic residues" evidence="3">
    <location>
        <begin position="325"/>
        <end position="336"/>
    </location>
</feature>
<dbReference type="Pfam" id="PF09736">
    <property type="entry name" value="Bud13"/>
    <property type="match status" value="1"/>
</dbReference>
<feature type="compositionally biased region" description="Basic residues" evidence="3">
    <location>
        <begin position="159"/>
        <end position="173"/>
    </location>
</feature>
<dbReference type="GO" id="GO:0005684">
    <property type="term" value="C:U2-type spliceosomal complex"/>
    <property type="evidence" value="ECO:0007669"/>
    <property type="project" value="TreeGrafter"/>
</dbReference>
<dbReference type="Proteomes" id="UP000694866">
    <property type="component" value="Unplaced"/>
</dbReference>
<evidence type="ECO:0000256" key="1">
    <source>
        <dbReference type="ARBA" id="ARBA00011069"/>
    </source>
</evidence>
<evidence type="ECO:0000313" key="5">
    <source>
        <dbReference type="RefSeq" id="XP_011300684.1"/>
    </source>
</evidence>
<feature type="region of interest" description="Disordered" evidence="3">
    <location>
        <begin position="551"/>
        <end position="591"/>
    </location>
</feature>
<feature type="compositionally biased region" description="Basic and acidic residues" evidence="3">
    <location>
        <begin position="468"/>
        <end position="506"/>
    </location>
</feature>
<dbReference type="GO" id="GO:0003723">
    <property type="term" value="F:RNA binding"/>
    <property type="evidence" value="ECO:0007669"/>
    <property type="project" value="TreeGrafter"/>
</dbReference>
<name>A0A9R1T0P1_9HYME</name>
<feature type="region of interest" description="Disordered" evidence="3">
    <location>
        <begin position="657"/>
        <end position="676"/>
    </location>
</feature>
<dbReference type="InterPro" id="IPR018609">
    <property type="entry name" value="Bud13"/>
</dbReference>
<dbReference type="RefSeq" id="XP_011300684.1">
    <property type="nucleotide sequence ID" value="XM_011302382.1"/>
</dbReference>
<evidence type="ECO:0000256" key="3">
    <source>
        <dbReference type="SAM" id="MobiDB-lite"/>
    </source>
</evidence>
<feature type="region of interest" description="Disordered" evidence="3">
    <location>
        <begin position="92"/>
        <end position="530"/>
    </location>
</feature>
<keyword evidence="4" id="KW-1185">Reference proteome</keyword>
<feature type="compositionally biased region" description="Basic residues" evidence="3">
    <location>
        <begin position="196"/>
        <end position="211"/>
    </location>
</feature>
<dbReference type="KEGG" id="fas:105265087"/>
<dbReference type="OrthoDB" id="6022at2759"/>
<feature type="compositionally biased region" description="Basic and acidic residues" evidence="3">
    <location>
        <begin position="346"/>
        <end position="361"/>
    </location>
</feature>
<dbReference type="GeneID" id="105265087"/>
<comment type="similarity">
    <text evidence="1">Belongs to the CWC26 family.</text>
</comment>
<evidence type="ECO:0000256" key="2">
    <source>
        <dbReference type="ARBA" id="ARBA00014454"/>
    </source>
</evidence>
<gene>
    <name evidence="5" type="primary">LOC105265087</name>
</gene>
<reference evidence="5" key="1">
    <citation type="submission" date="2025-08" db="UniProtKB">
        <authorList>
            <consortium name="RefSeq"/>
        </authorList>
    </citation>
    <scope>IDENTIFICATION</scope>
    <source>
        <strain evidence="5">USDA-PBARC FA_bdor</strain>
        <tissue evidence="5">Whole organism</tissue>
    </source>
</reference>
<evidence type="ECO:0000313" key="4">
    <source>
        <dbReference type="Proteomes" id="UP000694866"/>
    </source>
</evidence>
<feature type="compositionally biased region" description="Basic and acidic residues" evidence="3">
    <location>
        <begin position="513"/>
        <end position="530"/>
    </location>
</feature>
<dbReference type="PANTHER" id="PTHR31809">
    <property type="entry name" value="BUD13 HOMOLOG"/>
    <property type="match status" value="1"/>
</dbReference>
<feature type="compositionally biased region" description="Low complexity" evidence="3">
    <location>
        <begin position="175"/>
        <end position="192"/>
    </location>
</feature>
<feature type="compositionally biased region" description="Basic and acidic residues" evidence="3">
    <location>
        <begin position="565"/>
        <end position="591"/>
    </location>
</feature>
<protein>
    <recommendedName>
        <fullName evidence="2">BUD13 homolog</fullName>
    </recommendedName>
</protein>
<dbReference type="PANTHER" id="PTHR31809:SF0">
    <property type="entry name" value="BUD13 HOMOLOG"/>
    <property type="match status" value="1"/>
</dbReference>